<dbReference type="SUPFAM" id="SSF52833">
    <property type="entry name" value="Thioredoxin-like"/>
    <property type="match status" value="1"/>
</dbReference>
<dbReference type="InParanoid" id="A0A1V8TFB2"/>
<accession>A0A1V8TFB2</accession>
<dbReference type="AlphaFoldDB" id="A0A1V8TFB2"/>
<dbReference type="Proteomes" id="UP000192596">
    <property type="component" value="Unassembled WGS sequence"/>
</dbReference>
<dbReference type="Pfam" id="PF25907">
    <property type="entry name" value="DUF7962"/>
    <property type="match status" value="1"/>
</dbReference>
<keyword evidence="3" id="KW-1185">Reference proteome</keyword>
<organism evidence="2 3">
    <name type="scientific">Cryoendolithus antarcticus</name>
    <dbReference type="NCBI Taxonomy" id="1507870"/>
    <lineage>
        <taxon>Eukaryota</taxon>
        <taxon>Fungi</taxon>
        <taxon>Dikarya</taxon>
        <taxon>Ascomycota</taxon>
        <taxon>Pezizomycotina</taxon>
        <taxon>Dothideomycetes</taxon>
        <taxon>Dothideomycetidae</taxon>
        <taxon>Cladosporiales</taxon>
        <taxon>Cladosporiaceae</taxon>
        <taxon>Cryoendolithus</taxon>
    </lineage>
</organism>
<dbReference type="SUPFAM" id="SSF47616">
    <property type="entry name" value="GST C-terminal domain-like"/>
    <property type="match status" value="1"/>
</dbReference>
<name>A0A1V8TFB2_9PEZI</name>
<comment type="caution">
    <text evidence="2">The sequence shown here is derived from an EMBL/GenBank/DDBJ whole genome shotgun (WGS) entry which is preliminary data.</text>
</comment>
<feature type="domain" description="GST N-terminal" evidence="1">
    <location>
        <begin position="7"/>
        <end position="87"/>
    </location>
</feature>
<dbReference type="OrthoDB" id="202840at2759"/>
<proteinExistence type="predicted"/>
<dbReference type="InterPro" id="IPR004045">
    <property type="entry name" value="Glutathione_S-Trfase_N"/>
</dbReference>
<dbReference type="InterPro" id="IPR058268">
    <property type="entry name" value="DUF7962"/>
</dbReference>
<dbReference type="PROSITE" id="PS50404">
    <property type="entry name" value="GST_NTER"/>
    <property type="match status" value="1"/>
</dbReference>
<sequence length="370" mass="41137">MSSPSPPPVLLFGYEASTFTIKIRHCLRLKQIPYTFIPVPSMLPRPLFTKTFGLTYRKIPVLAIGRDIYCDTSLITEALEHFFPESEGYGTLYPRATDGRDHRGLVRGWASYWTDRALFRVTTGLIPAAVWRTHFGVDRANLIGHPLDPDKLEAKLPENLARLDTQLSILEPQFTDLGEGWIFSTPSPSSADISLFYQLQWGRDIAKGRLIGNLTAGGTSDTAADGADAVFNAERYPGLWSWYERLERFMERLPGVERKNAEWEGVLKGLQESPALGRKSLLLPTPRNGHVELDEKCGLREGAVVSIAPDDTGRSSPTIGKIVALSPEEVVITPVELKDGPPQVTVRIHFPRVGFTIRPYKADTEAVAKL</sequence>
<dbReference type="InterPro" id="IPR036249">
    <property type="entry name" value="Thioredoxin-like_sf"/>
</dbReference>
<protein>
    <recommendedName>
        <fullName evidence="1">GST N-terminal domain-containing protein</fullName>
    </recommendedName>
</protein>
<gene>
    <name evidence="2" type="ORF">B0A48_04419</name>
</gene>
<reference evidence="3" key="1">
    <citation type="submission" date="2017-03" db="EMBL/GenBank/DDBJ databases">
        <title>Genomes of endolithic fungi from Antarctica.</title>
        <authorList>
            <person name="Coleine C."/>
            <person name="Masonjones S."/>
            <person name="Stajich J.E."/>
        </authorList>
    </citation>
    <scope>NUCLEOTIDE SEQUENCE [LARGE SCALE GENOMIC DNA]</scope>
    <source>
        <strain evidence="3">CCFEE 5527</strain>
    </source>
</reference>
<evidence type="ECO:0000313" key="2">
    <source>
        <dbReference type="EMBL" id="OQO10063.1"/>
    </source>
</evidence>
<evidence type="ECO:0000313" key="3">
    <source>
        <dbReference type="Proteomes" id="UP000192596"/>
    </source>
</evidence>
<dbReference type="CDD" id="cd00570">
    <property type="entry name" value="GST_N_family"/>
    <property type="match status" value="1"/>
</dbReference>
<dbReference type="Gene3D" id="1.20.1050.10">
    <property type="match status" value="1"/>
</dbReference>
<dbReference type="Gene3D" id="3.40.30.110">
    <property type="match status" value="2"/>
</dbReference>
<dbReference type="Pfam" id="PF13417">
    <property type="entry name" value="GST_N_3"/>
    <property type="match status" value="1"/>
</dbReference>
<dbReference type="InterPro" id="IPR036282">
    <property type="entry name" value="Glutathione-S-Trfase_C_sf"/>
</dbReference>
<evidence type="ECO:0000259" key="1">
    <source>
        <dbReference type="PROSITE" id="PS50404"/>
    </source>
</evidence>
<dbReference type="STRING" id="1507870.A0A1V8TFB2"/>
<dbReference type="EMBL" id="NAJO01000009">
    <property type="protein sequence ID" value="OQO10063.1"/>
    <property type="molecule type" value="Genomic_DNA"/>
</dbReference>